<dbReference type="GO" id="GO:0008168">
    <property type="term" value="F:methyltransferase activity"/>
    <property type="evidence" value="ECO:0007669"/>
    <property type="project" value="UniProtKB-KW"/>
</dbReference>
<evidence type="ECO:0000313" key="2">
    <source>
        <dbReference type="EMBL" id="OUS49718.1"/>
    </source>
</evidence>
<reference evidence="2" key="1">
    <citation type="submission" date="2017-04" db="EMBL/GenBank/DDBJ databases">
        <title>Population genomics of picophytoplankton unveils novel chromosome hypervariability.</title>
        <authorList>
            <consortium name="DOE Joint Genome Institute"/>
            <person name="Blanc-Mathieu R."/>
            <person name="Krasovec M."/>
            <person name="Hebrard M."/>
            <person name="Yau S."/>
            <person name="Desgranges E."/>
            <person name="Martin J."/>
            <person name="Schackwitz W."/>
            <person name="Kuo A."/>
            <person name="Salin G."/>
            <person name="Donnadieu C."/>
            <person name="Desdevises Y."/>
            <person name="Sanchez-Ferandin S."/>
            <person name="Moreau H."/>
            <person name="Rivals E."/>
            <person name="Grigoriev I.V."/>
            <person name="Grimsley N."/>
            <person name="Eyre-Walker A."/>
            <person name="Piganeau G."/>
        </authorList>
    </citation>
    <scope>NUCLEOTIDE SEQUENCE [LARGE SCALE GENOMIC DNA]</scope>
    <source>
        <strain evidence="2">RCC 1115</strain>
    </source>
</reference>
<dbReference type="GO" id="GO:0032259">
    <property type="term" value="P:methylation"/>
    <property type="evidence" value="ECO:0007669"/>
    <property type="project" value="UniProtKB-KW"/>
</dbReference>
<dbReference type="PANTHER" id="PTHR14614:SF132">
    <property type="entry name" value="PROTEIN-LYSINE METHYLTRANSFERASE C42C1.13"/>
    <property type="match status" value="1"/>
</dbReference>
<keyword evidence="2" id="KW-0808">Transferase</keyword>
<accession>A0A1Y5IJH1</accession>
<feature type="compositionally biased region" description="Basic residues" evidence="1">
    <location>
        <begin position="18"/>
        <end position="27"/>
    </location>
</feature>
<keyword evidence="2" id="KW-0489">Methyltransferase</keyword>
<dbReference type="eggNOG" id="ENOG502QUSY">
    <property type="taxonomic scope" value="Eukaryota"/>
</dbReference>
<sequence length="257" mass="28283">MPTYETRARSSPSTLRSSTHRSRPRTVVRSRRSLARAAADLGHFEVVTEEIAIVDGIAIKLVRPADEDAVVDYYVTLGQLDADPYWATLWPSALAVSRYIANAPSLVRGKTVYDLGAGLGLSGLVACAAGARKVVLLDREPLALACAELSIEANGFQDRVSVEVFDWNAIETQERFDTLLACDVLYEAQAVSPIAELVPRLVRSGGGRFLLGDPPLRAPKNRERFKSLLTEQYGAFMMREVTVRETNDALILMDFKL</sequence>
<dbReference type="EMBL" id="KZ155771">
    <property type="protein sequence ID" value="OUS49718.1"/>
    <property type="molecule type" value="Genomic_DNA"/>
</dbReference>
<dbReference type="Pfam" id="PF10294">
    <property type="entry name" value="Methyltransf_16"/>
    <property type="match status" value="1"/>
</dbReference>
<organism evidence="2">
    <name type="scientific">Ostreococcus tauri</name>
    <name type="common">Marine green alga</name>
    <dbReference type="NCBI Taxonomy" id="70448"/>
    <lineage>
        <taxon>Eukaryota</taxon>
        <taxon>Viridiplantae</taxon>
        <taxon>Chlorophyta</taxon>
        <taxon>Mamiellophyceae</taxon>
        <taxon>Mamiellales</taxon>
        <taxon>Bathycoccaceae</taxon>
        <taxon>Ostreococcus</taxon>
    </lineage>
</organism>
<evidence type="ECO:0000256" key="1">
    <source>
        <dbReference type="SAM" id="MobiDB-lite"/>
    </source>
</evidence>
<dbReference type="AlphaFoldDB" id="A0A1Y5IJH1"/>
<name>A0A1Y5IJH1_OSTTA</name>
<dbReference type="Gene3D" id="3.40.50.150">
    <property type="entry name" value="Vaccinia Virus protein VP39"/>
    <property type="match status" value="1"/>
</dbReference>
<dbReference type="SUPFAM" id="SSF53335">
    <property type="entry name" value="S-adenosyl-L-methionine-dependent methyltransferases"/>
    <property type="match status" value="1"/>
</dbReference>
<dbReference type="Proteomes" id="UP000195557">
    <property type="component" value="Unassembled WGS sequence"/>
</dbReference>
<feature type="region of interest" description="Disordered" evidence="1">
    <location>
        <begin position="1"/>
        <end position="27"/>
    </location>
</feature>
<dbReference type="InterPro" id="IPR029063">
    <property type="entry name" value="SAM-dependent_MTases_sf"/>
</dbReference>
<proteinExistence type="predicted"/>
<gene>
    <name evidence="2" type="ORF">BE221DRAFT_65091</name>
</gene>
<dbReference type="PANTHER" id="PTHR14614">
    <property type="entry name" value="HEPATOCELLULAR CARCINOMA-ASSOCIATED ANTIGEN"/>
    <property type="match status" value="1"/>
</dbReference>
<dbReference type="InterPro" id="IPR019410">
    <property type="entry name" value="Methyltransf_16"/>
</dbReference>
<protein>
    <submittedName>
        <fullName evidence="2">S-adenosyl-L-methionine-dependent methyltransferase</fullName>
    </submittedName>
</protein>